<dbReference type="PANTHER" id="PTHR43668">
    <property type="entry name" value="ALLANTOINASE"/>
    <property type="match status" value="1"/>
</dbReference>
<organism evidence="10">
    <name type="scientific">Drosophila rhopaloa</name>
    <name type="common">Fruit fly</name>
    <dbReference type="NCBI Taxonomy" id="1041015"/>
    <lineage>
        <taxon>Eukaryota</taxon>
        <taxon>Metazoa</taxon>
        <taxon>Ecdysozoa</taxon>
        <taxon>Arthropoda</taxon>
        <taxon>Hexapoda</taxon>
        <taxon>Insecta</taxon>
        <taxon>Pterygota</taxon>
        <taxon>Neoptera</taxon>
        <taxon>Endopterygota</taxon>
        <taxon>Diptera</taxon>
        <taxon>Brachycera</taxon>
        <taxon>Muscomorpha</taxon>
        <taxon>Ephydroidea</taxon>
        <taxon>Drosophilidae</taxon>
        <taxon>Drosophila</taxon>
        <taxon>Sophophora</taxon>
    </lineage>
</organism>
<evidence type="ECO:0000256" key="2">
    <source>
        <dbReference type="ARBA" id="ARBA00004968"/>
    </source>
</evidence>
<dbReference type="UniPathway" id="UPA00395">
    <property type="reaction ID" value="UER00653"/>
</dbReference>
<comment type="similarity">
    <text evidence="3">Belongs to the metallo-dependent hydrolases superfamily. Allantoinase family.</text>
</comment>
<dbReference type="InterPro" id="IPR032466">
    <property type="entry name" value="Metal_Hydrolase"/>
</dbReference>
<dbReference type="GO" id="GO:0006145">
    <property type="term" value="P:purine nucleobase catabolic process"/>
    <property type="evidence" value="ECO:0007669"/>
    <property type="project" value="TreeGrafter"/>
</dbReference>
<evidence type="ECO:0000256" key="5">
    <source>
        <dbReference type="ARBA" id="ARBA00012863"/>
    </source>
</evidence>
<reference evidence="10" key="1">
    <citation type="submission" date="2025-08" db="UniProtKB">
        <authorList>
            <consortium name="RefSeq"/>
        </authorList>
    </citation>
    <scope>IDENTIFICATION</scope>
</reference>
<name>A0A6P4FN13_DRORH</name>
<evidence type="ECO:0000256" key="7">
    <source>
        <dbReference type="ARBA" id="ARBA00022801"/>
    </source>
</evidence>
<dbReference type="InterPro" id="IPR017593">
    <property type="entry name" value="Allantoinase"/>
</dbReference>
<keyword evidence="8" id="KW-0862">Zinc</keyword>
<keyword evidence="6" id="KW-0479">Metal-binding</keyword>
<evidence type="ECO:0000256" key="4">
    <source>
        <dbReference type="ARBA" id="ARBA00011881"/>
    </source>
</evidence>
<evidence type="ECO:0000259" key="9">
    <source>
        <dbReference type="Pfam" id="PF01979"/>
    </source>
</evidence>
<dbReference type="NCBIfam" id="TIGR03178">
    <property type="entry name" value="allantoinase"/>
    <property type="match status" value="1"/>
</dbReference>
<dbReference type="InterPro" id="IPR006680">
    <property type="entry name" value="Amidohydro-rel"/>
</dbReference>
<evidence type="ECO:0000256" key="3">
    <source>
        <dbReference type="ARBA" id="ARBA00010368"/>
    </source>
</evidence>
<dbReference type="EC" id="3.5.2.5" evidence="5"/>
<dbReference type="GO" id="GO:0050897">
    <property type="term" value="F:cobalt ion binding"/>
    <property type="evidence" value="ECO:0007669"/>
    <property type="project" value="InterPro"/>
</dbReference>
<dbReference type="GO" id="GO:0008270">
    <property type="term" value="F:zinc ion binding"/>
    <property type="evidence" value="ECO:0007669"/>
    <property type="project" value="InterPro"/>
</dbReference>
<evidence type="ECO:0000256" key="1">
    <source>
        <dbReference type="ARBA" id="ARBA00001947"/>
    </source>
</evidence>
<dbReference type="SUPFAM" id="SSF51556">
    <property type="entry name" value="Metallo-dependent hydrolases"/>
    <property type="match status" value="1"/>
</dbReference>
<evidence type="ECO:0000256" key="6">
    <source>
        <dbReference type="ARBA" id="ARBA00022723"/>
    </source>
</evidence>
<protein>
    <recommendedName>
        <fullName evidence="5">allantoinase</fullName>
        <ecNumber evidence="5">3.5.2.5</ecNumber>
    </recommendedName>
</protein>
<evidence type="ECO:0000256" key="8">
    <source>
        <dbReference type="ARBA" id="ARBA00022833"/>
    </source>
</evidence>
<feature type="domain" description="Amidohydrolase-related" evidence="9">
    <location>
        <begin position="307"/>
        <end position="453"/>
    </location>
</feature>
<gene>
    <name evidence="10" type="primary">LOC108049804</name>
</gene>
<dbReference type="InterPro" id="IPR050138">
    <property type="entry name" value="DHOase/Allantoinase_Hydrolase"/>
</dbReference>
<evidence type="ECO:0000313" key="10">
    <source>
        <dbReference type="RefSeq" id="XP_016986616.1"/>
    </source>
</evidence>
<dbReference type="GeneID" id="108049804"/>
<dbReference type="GO" id="GO:0004038">
    <property type="term" value="F:allantoinase activity"/>
    <property type="evidence" value="ECO:0007669"/>
    <property type="project" value="UniProtKB-EC"/>
</dbReference>
<sequence>MDLLFLSRRIFLGDGSQDSLIHGGIIVDTEGIIRKVLRSPQEVNTYLYNTESESVYDFGDLLLMPGLIDPNVHINEPGRKDWEGFATATKAASAGGFTTIIDRPTNATPPTVSVAALKAKTSTARGKIYVDVGFWGGLVPGNGDQLAPLLAAGVMGLQCTLCDSASPVSQEFPAVNEAQLEEALVRLEKDHDEGEAIIAVHAELPLTTEIQPDEEAPREYGTFLATRPPAMEISATQLLCRLARRHPRRGIHILNASSGQCLPLVEECRRGGAASLTMETCPHYLTLAAEEVPECGTEYKTWPPIRERRNRDALWEALKVGGAIRMIGSDHSPATPGARALTCGRGRGNFLKAWPGINGLQLSLSVVWTAANQRGSALSIADIHRLMCQEPAILCGLSASKGRIAEGFDADFCVWSPEEEFTVGPELLYTATKATPYAGQRLRGVVHATVVRGLHVYQQFEGFGQPLGKVLLRRTSRKLVKFVSM</sequence>
<dbReference type="Gene3D" id="3.20.20.140">
    <property type="entry name" value="Metal-dependent hydrolases"/>
    <property type="match status" value="1"/>
</dbReference>
<dbReference type="GO" id="GO:0005737">
    <property type="term" value="C:cytoplasm"/>
    <property type="evidence" value="ECO:0007669"/>
    <property type="project" value="TreeGrafter"/>
</dbReference>
<dbReference type="PANTHER" id="PTHR43668:SF2">
    <property type="entry name" value="ALLANTOINASE"/>
    <property type="match status" value="1"/>
</dbReference>
<keyword evidence="7" id="KW-0378">Hydrolase</keyword>
<dbReference type="FunFam" id="3.20.20.140:FF:000122">
    <property type="entry name" value="Probable allantoinase 2"/>
    <property type="match status" value="1"/>
</dbReference>
<dbReference type="RefSeq" id="XP_016986616.2">
    <property type="nucleotide sequence ID" value="XM_017131127.2"/>
</dbReference>
<dbReference type="AlphaFoldDB" id="A0A6P4FN13"/>
<dbReference type="SUPFAM" id="SSF51338">
    <property type="entry name" value="Composite domain of metallo-dependent hydrolases"/>
    <property type="match status" value="1"/>
</dbReference>
<accession>A0A6P4FN13</accession>
<dbReference type="RefSeq" id="XP_016986616.1">
    <property type="nucleotide sequence ID" value="XM_017131127.1"/>
</dbReference>
<comment type="pathway">
    <text evidence="2">Nitrogen metabolism; (S)-allantoin degradation; allantoate from (S)-allantoin: step 1/1.</text>
</comment>
<dbReference type="InterPro" id="IPR011059">
    <property type="entry name" value="Metal-dep_hydrolase_composite"/>
</dbReference>
<proteinExistence type="inferred from homology"/>
<dbReference type="Pfam" id="PF01979">
    <property type="entry name" value="Amidohydro_1"/>
    <property type="match status" value="1"/>
</dbReference>
<comment type="subunit">
    <text evidence="4">Homotetramer.</text>
</comment>
<dbReference type="GO" id="GO:0000256">
    <property type="term" value="P:allantoin catabolic process"/>
    <property type="evidence" value="ECO:0007669"/>
    <property type="project" value="UniProtKB-UniPathway"/>
</dbReference>
<comment type="cofactor">
    <cofactor evidence="1">
        <name>Zn(2+)</name>
        <dbReference type="ChEBI" id="CHEBI:29105"/>
    </cofactor>
</comment>
<dbReference type="OrthoDB" id="1924787at2759"/>